<gene>
    <name evidence="2" type="ORF">ACFPH8_14015</name>
</gene>
<evidence type="ECO:0000256" key="1">
    <source>
        <dbReference type="SAM" id="SignalP"/>
    </source>
</evidence>
<reference evidence="3" key="1">
    <citation type="journal article" date="2019" name="Int. J. Syst. Evol. Microbiol.">
        <title>The Global Catalogue of Microorganisms (GCM) 10K type strain sequencing project: providing services to taxonomists for standard genome sequencing and annotation.</title>
        <authorList>
            <consortium name="The Broad Institute Genomics Platform"/>
            <consortium name="The Broad Institute Genome Sequencing Center for Infectious Disease"/>
            <person name="Wu L."/>
            <person name="Ma J."/>
        </authorList>
    </citation>
    <scope>NUCLEOTIDE SEQUENCE [LARGE SCALE GENOMIC DNA]</scope>
    <source>
        <strain evidence="3">JCM 17978</strain>
    </source>
</reference>
<comment type="caution">
    <text evidence="2">The sequence shown here is derived from an EMBL/GenBank/DDBJ whole genome shotgun (WGS) entry which is preliminary data.</text>
</comment>
<evidence type="ECO:0000313" key="2">
    <source>
        <dbReference type="EMBL" id="MFC5196452.1"/>
    </source>
</evidence>
<keyword evidence="3" id="KW-1185">Reference proteome</keyword>
<dbReference type="RefSeq" id="WP_376861892.1">
    <property type="nucleotide sequence ID" value="NZ_JBHSLA010000006.1"/>
</dbReference>
<feature type="chain" id="PRO_5047342958" description="YD repeat-containing protein" evidence="1">
    <location>
        <begin position="18"/>
        <end position="299"/>
    </location>
</feature>
<sequence>MKFILSFICLTTFLLFGCTPDNNPNITTDELAVDDFYIQSYHGMYGQNGNSLFLNTNGDNLVKFEYDAQNRIIFRIGDIVHISGGGGYLHDSLYTEVTYENDKATLTKKIHPFGGLSQVRANYQTITFDSRNRMVQKINFLEHNNPEEIDTTRFTYLDNKLVKYRKTYTDAPDYLDYSLSFFIESDLYYTYGNLDSIVTIKTRKFSDEPYIIIAGKEVEIFSQYDTAKNPFRKLSMFDETFYRSLSKNNYTDYRKIVIPYYYPDSDYTQPGYYGPRQETEFQTWSFAYDAEGEWIYDEL</sequence>
<proteinExistence type="predicted"/>
<dbReference type="Proteomes" id="UP001596162">
    <property type="component" value="Unassembled WGS sequence"/>
</dbReference>
<organism evidence="2 3">
    <name type="scientific">Bizionia hallyeonensis</name>
    <dbReference type="NCBI Taxonomy" id="1123757"/>
    <lineage>
        <taxon>Bacteria</taxon>
        <taxon>Pseudomonadati</taxon>
        <taxon>Bacteroidota</taxon>
        <taxon>Flavobacteriia</taxon>
        <taxon>Flavobacteriales</taxon>
        <taxon>Flavobacteriaceae</taxon>
        <taxon>Bizionia</taxon>
    </lineage>
</organism>
<dbReference type="PROSITE" id="PS51257">
    <property type="entry name" value="PROKAR_LIPOPROTEIN"/>
    <property type="match status" value="1"/>
</dbReference>
<accession>A0ABW0C8A1</accession>
<feature type="signal peptide" evidence="1">
    <location>
        <begin position="1"/>
        <end position="17"/>
    </location>
</feature>
<name>A0ABW0C8A1_9FLAO</name>
<protein>
    <recommendedName>
        <fullName evidence="4">YD repeat-containing protein</fullName>
    </recommendedName>
</protein>
<evidence type="ECO:0008006" key="4">
    <source>
        <dbReference type="Google" id="ProtNLM"/>
    </source>
</evidence>
<evidence type="ECO:0000313" key="3">
    <source>
        <dbReference type="Proteomes" id="UP001596162"/>
    </source>
</evidence>
<keyword evidence="1" id="KW-0732">Signal</keyword>
<dbReference type="EMBL" id="JBHSLA010000006">
    <property type="protein sequence ID" value="MFC5196452.1"/>
    <property type="molecule type" value="Genomic_DNA"/>
</dbReference>